<evidence type="ECO:0000256" key="7">
    <source>
        <dbReference type="ARBA" id="ARBA00023204"/>
    </source>
</evidence>
<evidence type="ECO:0000256" key="3">
    <source>
        <dbReference type="ARBA" id="ARBA00008184"/>
    </source>
</evidence>
<dbReference type="Gene3D" id="3.40.470.10">
    <property type="entry name" value="Uracil-DNA glycosylase-like domain"/>
    <property type="match status" value="1"/>
</dbReference>
<evidence type="ECO:0000313" key="13">
    <source>
        <dbReference type="Proteomes" id="UP001589783"/>
    </source>
</evidence>
<dbReference type="Pfam" id="PF03167">
    <property type="entry name" value="UDG"/>
    <property type="match status" value="1"/>
</dbReference>
<dbReference type="EC" id="3.2.2.27" evidence="4 8"/>
<keyword evidence="7 8" id="KW-0234">DNA repair</keyword>
<evidence type="ECO:0000256" key="10">
    <source>
        <dbReference type="RuleBase" id="RU003780"/>
    </source>
</evidence>
<evidence type="ECO:0000256" key="1">
    <source>
        <dbReference type="ARBA" id="ARBA00001400"/>
    </source>
</evidence>
<keyword evidence="6 8" id="KW-0378">Hydrolase</keyword>
<gene>
    <name evidence="8" type="primary">ung</name>
    <name evidence="12" type="ORF">ACFFJD_04705</name>
</gene>
<dbReference type="InterPro" id="IPR002043">
    <property type="entry name" value="UDG_fam1"/>
</dbReference>
<dbReference type="NCBIfam" id="NF003588">
    <property type="entry name" value="PRK05254.1-1"/>
    <property type="match status" value="1"/>
</dbReference>
<feature type="active site" description="Proton acceptor" evidence="8 9">
    <location>
        <position position="67"/>
    </location>
</feature>
<evidence type="ECO:0000256" key="2">
    <source>
        <dbReference type="ARBA" id="ARBA00002631"/>
    </source>
</evidence>
<dbReference type="InterPro" id="IPR005122">
    <property type="entry name" value="Uracil-DNA_glycosylase-like"/>
</dbReference>
<dbReference type="NCBIfam" id="TIGR00628">
    <property type="entry name" value="ung"/>
    <property type="match status" value="1"/>
</dbReference>
<evidence type="ECO:0000256" key="4">
    <source>
        <dbReference type="ARBA" id="ARBA00012030"/>
    </source>
</evidence>
<protein>
    <recommendedName>
        <fullName evidence="4 8">Uracil-DNA glycosylase</fullName>
        <shortName evidence="8">UDG</shortName>
        <ecNumber evidence="4 8">3.2.2.27</ecNumber>
    </recommendedName>
</protein>
<organism evidence="12 13">
    <name type="scientific">Gordonia phosphorivorans</name>
    <dbReference type="NCBI Taxonomy" id="1056982"/>
    <lineage>
        <taxon>Bacteria</taxon>
        <taxon>Bacillati</taxon>
        <taxon>Actinomycetota</taxon>
        <taxon>Actinomycetes</taxon>
        <taxon>Mycobacteriales</taxon>
        <taxon>Gordoniaceae</taxon>
        <taxon>Gordonia</taxon>
    </lineage>
</organism>
<dbReference type="PANTHER" id="PTHR11264:SF0">
    <property type="entry name" value="URACIL-DNA GLYCOSYLASE"/>
    <property type="match status" value="1"/>
</dbReference>
<dbReference type="InterPro" id="IPR036895">
    <property type="entry name" value="Uracil-DNA_glycosylase-like_sf"/>
</dbReference>
<dbReference type="HAMAP" id="MF_00148">
    <property type="entry name" value="UDG"/>
    <property type="match status" value="1"/>
</dbReference>
<comment type="function">
    <text evidence="2 8 10">Excises uracil residues from the DNA which can arise as a result of misincorporation of dUMP residues by DNA polymerase or due to deamination of cytosine.</text>
</comment>
<dbReference type="SUPFAM" id="SSF52141">
    <property type="entry name" value="Uracil-DNA glycosylase-like"/>
    <property type="match status" value="1"/>
</dbReference>
<keyword evidence="5 8" id="KW-0227">DNA damage</keyword>
<dbReference type="Proteomes" id="UP001589783">
    <property type="component" value="Unassembled WGS sequence"/>
</dbReference>
<keyword evidence="13" id="KW-1185">Reference proteome</keyword>
<dbReference type="CDD" id="cd10027">
    <property type="entry name" value="UDG-F1-like"/>
    <property type="match status" value="1"/>
</dbReference>
<comment type="similarity">
    <text evidence="3 8 10">Belongs to the uracil-DNA glycosylase (UDG) superfamily. UNG family.</text>
</comment>
<dbReference type="RefSeq" id="WP_382361678.1">
    <property type="nucleotide sequence ID" value="NZ_JBHLWV010000013.1"/>
</dbReference>
<evidence type="ECO:0000259" key="11">
    <source>
        <dbReference type="SMART" id="SM00986"/>
    </source>
</evidence>
<keyword evidence="12" id="KW-0326">Glycosidase</keyword>
<dbReference type="InterPro" id="IPR018085">
    <property type="entry name" value="Ura-DNA_Glyclase_AS"/>
</dbReference>
<proteinExistence type="inferred from homology"/>
<dbReference type="EMBL" id="JBHLWV010000013">
    <property type="protein sequence ID" value="MFC0314154.1"/>
    <property type="molecule type" value="Genomic_DNA"/>
</dbReference>
<evidence type="ECO:0000256" key="6">
    <source>
        <dbReference type="ARBA" id="ARBA00022801"/>
    </source>
</evidence>
<feature type="domain" description="Uracil-DNA glycosylase-like" evidence="11">
    <location>
        <begin position="52"/>
        <end position="211"/>
    </location>
</feature>
<comment type="caution">
    <text evidence="12">The sequence shown here is derived from an EMBL/GenBank/DDBJ whole genome shotgun (WGS) entry which is preliminary data.</text>
</comment>
<reference evidence="12 13" key="1">
    <citation type="submission" date="2024-09" db="EMBL/GenBank/DDBJ databases">
        <authorList>
            <person name="Sun Q."/>
            <person name="Mori K."/>
        </authorList>
    </citation>
    <scope>NUCLEOTIDE SEQUENCE [LARGE SCALE GENOMIC DNA]</scope>
    <source>
        <strain evidence="12 13">CCM 7957</strain>
    </source>
</reference>
<dbReference type="SMART" id="SM00987">
    <property type="entry name" value="UreE_C"/>
    <property type="match status" value="1"/>
</dbReference>
<dbReference type="SMART" id="SM00986">
    <property type="entry name" value="UDG"/>
    <property type="match status" value="1"/>
</dbReference>
<evidence type="ECO:0000313" key="12">
    <source>
        <dbReference type="EMBL" id="MFC0314154.1"/>
    </source>
</evidence>
<comment type="catalytic activity">
    <reaction evidence="1 8 10">
        <text>Hydrolyzes single-stranded DNA or mismatched double-stranded DNA and polynucleotides, releasing free uracil.</text>
        <dbReference type="EC" id="3.2.2.27"/>
    </reaction>
</comment>
<sequence length="224" mass="24328">MATPLADLIDPGWARALAPVEELIAEMGQFLRAEIAAGRGYFPAGKNVLRAFLQPFDDVRVLIVGQDPYPSPGHAVGLSFSVEPELTPLPRSLTNIFKEYCDDLGYPPPTNGDLSPWASEGVLLLNRVLTVQPGEAGSHRGKGWETVTECAIRALAARDEPLAAILWGNDARQAEQWLPDVPVVTSPHPSPLSASRGFFGSRPFSRVNEELLDLGADPIDWRLP</sequence>
<accession>A0ABV6H5K5</accession>
<evidence type="ECO:0000256" key="9">
    <source>
        <dbReference type="PROSITE-ProRule" id="PRU10072"/>
    </source>
</evidence>
<dbReference type="NCBIfam" id="NF003592">
    <property type="entry name" value="PRK05254.1-5"/>
    <property type="match status" value="1"/>
</dbReference>
<evidence type="ECO:0000256" key="8">
    <source>
        <dbReference type="HAMAP-Rule" id="MF_00148"/>
    </source>
</evidence>
<dbReference type="GO" id="GO:0004844">
    <property type="term" value="F:uracil DNA N-glycosylase activity"/>
    <property type="evidence" value="ECO:0007669"/>
    <property type="project" value="UniProtKB-EC"/>
</dbReference>
<dbReference type="PANTHER" id="PTHR11264">
    <property type="entry name" value="URACIL-DNA GLYCOSYLASE"/>
    <property type="match status" value="1"/>
</dbReference>
<evidence type="ECO:0000256" key="5">
    <source>
        <dbReference type="ARBA" id="ARBA00022763"/>
    </source>
</evidence>
<name>A0ABV6H5K5_9ACTN</name>
<keyword evidence="8" id="KW-0963">Cytoplasm</keyword>
<dbReference type="PROSITE" id="PS00130">
    <property type="entry name" value="U_DNA_GLYCOSYLASE"/>
    <property type="match status" value="1"/>
</dbReference>
<comment type="subcellular location">
    <subcellularLocation>
        <location evidence="8">Cytoplasm</location>
    </subcellularLocation>
</comment>